<feature type="compositionally biased region" description="Acidic residues" evidence="2">
    <location>
        <begin position="110"/>
        <end position="120"/>
    </location>
</feature>
<evidence type="ECO:0000256" key="2">
    <source>
        <dbReference type="SAM" id="MobiDB-lite"/>
    </source>
</evidence>
<proteinExistence type="predicted"/>
<dbReference type="EMBL" id="NHYD01003441">
    <property type="protein sequence ID" value="PPQ77212.1"/>
    <property type="molecule type" value="Genomic_DNA"/>
</dbReference>
<reference evidence="3 4" key="1">
    <citation type="journal article" date="2018" name="Evol. Lett.">
        <title>Horizontal gene cluster transfer increased hallucinogenic mushroom diversity.</title>
        <authorList>
            <person name="Reynolds H.T."/>
            <person name="Vijayakumar V."/>
            <person name="Gluck-Thaler E."/>
            <person name="Korotkin H.B."/>
            <person name="Matheny P.B."/>
            <person name="Slot J.C."/>
        </authorList>
    </citation>
    <scope>NUCLEOTIDE SEQUENCE [LARGE SCALE GENOMIC DNA]</scope>
    <source>
        <strain evidence="3 4">2631</strain>
    </source>
</reference>
<protein>
    <recommendedName>
        <fullName evidence="5">LysM domain-containing protein</fullName>
    </recommendedName>
</protein>
<evidence type="ECO:0000256" key="1">
    <source>
        <dbReference type="SAM" id="Coils"/>
    </source>
</evidence>
<dbReference type="Proteomes" id="UP000283269">
    <property type="component" value="Unassembled WGS sequence"/>
</dbReference>
<sequence>MASSFLDQNTTLCLACSSSLPPSKGTASFSRANSIHITHCCQRPICPSCISSNPRLARYNPCLACLGGVDVISASSSFPDQKGKAPVSPGAGPRSNLDGSLGDQDTFVLGDDEDQDDDLGEHDHTTRDIVAPPPPYNPVSGLFGDSTVPPQMSEDAFQLSSQIPIGSSKSSTVKDSELHATASEDSTRTTPYKYYLNRKDTLQGIALRFGLDGHEICRMNNLPSSILRTTPHLLHTRSFLLLPPSAKPHPSLTMSTAEENILKAKLVRERAEKKLQILTKEADWRIAKAYVALADDAQEQENFSAKRKEIGSSQDHSQIATSSQMGLEALAVEQYLDDEEWEAGERRAGRGIQVLPFLFTDGGKTRETNEKQWWGRKA</sequence>
<keyword evidence="4" id="KW-1185">Reference proteome</keyword>
<feature type="region of interest" description="Disordered" evidence="2">
    <location>
        <begin position="164"/>
        <end position="187"/>
    </location>
</feature>
<accession>A0A409WFC3</accession>
<comment type="caution">
    <text evidence="3">The sequence shown here is derived from an EMBL/GenBank/DDBJ whole genome shotgun (WGS) entry which is preliminary data.</text>
</comment>
<evidence type="ECO:0000313" key="3">
    <source>
        <dbReference type="EMBL" id="PPQ77212.1"/>
    </source>
</evidence>
<gene>
    <name evidence="3" type="ORF">CVT25_011058</name>
</gene>
<evidence type="ECO:0000313" key="4">
    <source>
        <dbReference type="Proteomes" id="UP000283269"/>
    </source>
</evidence>
<feature type="region of interest" description="Disordered" evidence="2">
    <location>
        <begin position="77"/>
        <end position="138"/>
    </location>
</feature>
<dbReference type="Gene3D" id="3.10.350.10">
    <property type="entry name" value="LysM domain"/>
    <property type="match status" value="1"/>
</dbReference>
<feature type="coiled-coil region" evidence="1">
    <location>
        <begin position="254"/>
        <end position="281"/>
    </location>
</feature>
<dbReference type="OrthoDB" id="2107166at2759"/>
<name>A0A409WFC3_PSICY</name>
<evidence type="ECO:0008006" key="5">
    <source>
        <dbReference type="Google" id="ProtNLM"/>
    </source>
</evidence>
<dbReference type="InParanoid" id="A0A409WFC3"/>
<dbReference type="AlphaFoldDB" id="A0A409WFC3"/>
<organism evidence="3 4">
    <name type="scientific">Psilocybe cyanescens</name>
    <dbReference type="NCBI Taxonomy" id="93625"/>
    <lineage>
        <taxon>Eukaryota</taxon>
        <taxon>Fungi</taxon>
        <taxon>Dikarya</taxon>
        <taxon>Basidiomycota</taxon>
        <taxon>Agaricomycotina</taxon>
        <taxon>Agaricomycetes</taxon>
        <taxon>Agaricomycetidae</taxon>
        <taxon>Agaricales</taxon>
        <taxon>Agaricineae</taxon>
        <taxon>Strophariaceae</taxon>
        <taxon>Psilocybe</taxon>
    </lineage>
</organism>
<dbReference type="InterPro" id="IPR036779">
    <property type="entry name" value="LysM_dom_sf"/>
</dbReference>
<keyword evidence="1" id="KW-0175">Coiled coil</keyword>